<evidence type="ECO:0000256" key="1">
    <source>
        <dbReference type="SAM" id="MobiDB-lite"/>
    </source>
</evidence>
<accession>A0A9D1RV81</accession>
<dbReference type="InterPro" id="IPR036249">
    <property type="entry name" value="Thioredoxin-like_sf"/>
</dbReference>
<evidence type="ECO:0000313" key="5">
    <source>
        <dbReference type="Proteomes" id="UP000824189"/>
    </source>
</evidence>
<comment type="caution">
    <text evidence="4">The sequence shown here is derived from an EMBL/GenBank/DDBJ whole genome shotgun (WGS) entry which is preliminary data.</text>
</comment>
<proteinExistence type="predicted"/>
<dbReference type="EMBL" id="DXFZ01000003">
    <property type="protein sequence ID" value="HIW94893.1"/>
    <property type="molecule type" value="Genomic_DNA"/>
</dbReference>
<gene>
    <name evidence="4" type="ORF">H9867_00155</name>
</gene>
<feature type="region of interest" description="Disordered" evidence="1">
    <location>
        <begin position="227"/>
        <end position="248"/>
    </location>
</feature>
<dbReference type="AlphaFoldDB" id="A0A9D1RV81"/>
<reference evidence="4" key="2">
    <citation type="submission" date="2021-04" db="EMBL/GenBank/DDBJ databases">
        <authorList>
            <person name="Gilroy R."/>
        </authorList>
    </citation>
    <scope>NUCLEOTIDE SEQUENCE</scope>
    <source>
        <strain evidence="4">4376</strain>
    </source>
</reference>
<reference evidence="4" key="1">
    <citation type="journal article" date="2021" name="PeerJ">
        <title>Extensive microbial diversity within the chicken gut microbiome revealed by metagenomics and culture.</title>
        <authorList>
            <person name="Gilroy R."/>
            <person name="Ravi A."/>
            <person name="Getino M."/>
            <person name="Pursley I."/>
            <person name="Horton D.L."/>
            <person name="Alikhan N.F."/>
            <person name="Baker D."/>
            <person name="Gharbi K."/>
            <person name="Hall N."/>
            <person name="Watson M."/>
            <person name="Adriaenssens E.M."/>
            <person name="Foster-Nyarko E."/>
            <person name="Jarju S."/>
            <person name="Secka A."/>
            <person name="Antonio M."/>
            <person name="Oren A."/>
            <person name="Chaudhuri R.R."/>
            <person name="La Ragione R."/>
            <person name="Hildebrand F."/>
            <person name="Pallen M.J."/>
        </authorList>
    </citation>
    <scope>NUCLEOTIDE SEQUENCE</scope>
    <source>
        <strain evidence="4">4376</strain>
    </source>
</reference>
<protein>
    <submittedName>
        <fullName evidence="4">Thioredoxin domain-containing protein</fullName>
    </submittedName>
</protein>
<dbReference type="Pfam" id="PF13462">
    <property type="entry name" value="Thioredoxin_4"/>
    <property type="match status" value="1"/>
</dbReference>
<evidence type="ECO:0000313" key="4">
    <source>
        <dbReference type="EMBL" id="HIW94893.1"/>
    </source>
</evidence>
<dbReference type="SUPFAM" id="SSF52833">
    <property type="entry name" value="Thioredoxin-like"/>
    <property type="match status" value="1"/>
</dbReference>
<feature type="domain" description="Thioredoxin-like fold" evidence="3">
    <location>
        <begin position="73"/>
        <end position="228"/>
    </location>
</feature>
<dbReference type="InterPro" id="IPR012336">
    <property type="entry name" value="Thioredoxin-like_fold"/>
</dbReference>
<keyword evidence="2" id="KW-0472">Membrane</keyword>
<keyword evidence="2" id="KW-1133">Transmembrane helix</keyword>
<dbReference type="CDD" id="cd02972">
    <property type="entry name" value="DsbA_family"/>
    <property type="match status" value="1"/>
</dbReference>
<evidence type="ECO:0000259" key="3">
    <source>
        <dbReference type="Pfam" id="PF13462"/>
    </source>
</evidence>
<organism evidence="4 5">
    <name type="scientific">Candidatus Corynebacterium gallistercoris</name>
    <dbReference type="NCBI Taxonomy" id="2838530"/>
    <lineage>
        <taxon>Bacteria</taxon>
        <taxon>Bacillati</taxon>
        <taxon>Actinomycetota</taxon>
        <taxon>Actinomycetes</taxon>
        <taxon>Mycobacteriales</taxon>
        <taxon>Corynebacteriaceae</taxon>
        <taxon>Corynebacterium</taxon>
    </lineage>
</organism>
<keyword evidence="2" id="KW-0812">Transmembrane</keyword>
<dbReference type="Gene3D" id="3.40.30.10">
    <property type="entry name" value="Glutaredoxin"/>
    <property type="match status" value="1"/>
</dbReference>
<name>A0A9D1RV81_9CORY</name>
<sequence>MSQKIKAPNSKGGSGFLWGIVAILAIAAVVIGFLVVKNKGQSVDAESLPREDVSFEMTTEDNAVVLASKDVKKDAPKVEIFEDFSCPHCADLVEADHEDTLKALEDGDVIVKFRFLNFLDNGNVGSSTRGAATAWALAESGNVDAFWNMHNHMMLDQSTVARTWGWDELAAAAGELGASEGVVNSIKEGNDGAASQAGQEIAAANAKDLEGRAGRVSSPILYVDGEELPITSGPDGKPASWVPEVVKK</sequence>
<dbReference type="Proteomes" id="UP000824189">
    <property type="component" value="Unassembled WGS sequence"/>
</dbReference>
<evidence type="ECO:0000256" key="2">
    <source>
        <dbReference type="SAM" id="Phobius"/>
    </source>
</evidence>
<feature type="transmembrane region" description="Helical" evidence="2">
    <location>
        <begin position="16"/>
        <end position="36"/>
    </location>
</feature>